<dbReference type="GO" id="GO:0012505">
    <property type="term" value="C:endomembrane system"/>
    <property type="evidence" value="ECO:0007669"/>
    <property type="project" value="UniProtKB-SubCell"/>
</dbReference>
<feature type="domain" description="Transmembrane protein 135 N-terminal" evidence="7">
    <location>
        <begin position="14"/>
        <end position="146"/>
    </location>
</feature>
<evidence type="ECO:0000256" key="2">
    <source>
        <dbReference type="ARBA" id="ARBA00008924"/>
    </source>
</evidence>
<comment type="similarity">
    <text evidence="2">Belongs to the TMEM135 family.</text>
</comment>
<organism evidence="8 9">
    <name type="scientific">Aphis glycines</name>
    <name type="common">Soybean aphid</name>
    <dbReference type="NCBI Taxonomy" id="307491"/>
    <lineage>
        <taxon>Eukaryota</taxon>
        <taxon>Metazoa</taxon>
        <taxon>Ecdysozoa</taxon>
        <taxon>Arthropoda</taxon>
        <taxon>Hexapoda</taxon>
        <taxon>Insecta</taxon>
        <taxon>Pterygota</taxon>
        <taxon>Neoptera</taxon>
        <taxon>Paraneoptera</taxon>
        <taxon>Hemiptera</taxon>
        <taxon>Sternorrhyncha</taxon>
        <taxon>Aphidomorpha</taxon>
        <taxon>Aphidoidea</taxon>
        <taxon>Aphididae</taxon>
        <taxon>Aphidini</taxon>
        <taxon>Aphis</taxon>
        <taxon>Aphis</taxon>
    </lineage>
</organism>
<feature type="transmembrane region" description="Helical" evidence="6">
    <location>
        <begin position="154"/>
        <end position="173"/>
    </location>
</feature>
<dbReference type="Pfam" id="PF15982">
    <property type="entry name" value="TMEM135_C_rich"/>
    <property type="match status" value="1"/>
</dbReference>
<keyword evidence="3 6" id="KW-0812">Transmembrane</keyword>
<evidence type="ECO:0000259" key="7">
    <source>
        <dbReference type="Pfam" id="PF15982"/>
    </source>
</evidence>
<feature type="transmembrane region" description="Helical" evidence="6">
    <location>
        <begin position="69"/>
        <end position="93"/>
    </location>
</feature>
<dbReference type="InterPro" id="IPR031926">
    <property type="entry name" value="TMEM135_N"/>
</dbReference>
<evidence type="ECO:0000256" key="4">
    <source>
        <dbReference type="ARBA" id="ARBA00022989"/>
    </source>
</evidence>
<dbReference type="InterPro" id="IPR026749">
    <property type="entry name" value="Tmem135"/>
</dbReference>
<evidence type="ECO:0000256" key="5">
    <source>
        <dbReference type="ARBA" id="ARBA00023136"/>
    </source>
</evidence>
<evidence type="ECO:0000313" key="8">
    <source>
        <dbReference type="EMBL" id="KAE9532105.1"/>
    </source>
</evidence>
<evidence type="ECO:0000313" key="9">
    <source>
        <dbReference type="Proteomes" id="UP000475862"/>
    </source>
</evidence>
<sequence length="454" mass="51218">MAVASKILKTIDTSCHEYMHPWVSSCSDASAGVLIHSIQASFRIYVTTYMLTLLMKGRKPTKKELKRTLFSIIQSTAFLSCHAFGFSSGVCLLRRLFGKFNVLSVAFVPCFLCSLVGILIERPSRRGLLSLYVTNVASETFYNMMVDRGIINPIPYGDLFIFGSSITLLLYFFRGQHNKTDSIYSLLRFVVGPSEENDYTKPLLSPQTPQLEKLNQDTIRQTITDIHQAYCTIDSKLKTIWTTDVCPHAYGCLHYVLSSGTRLFLVGYTLQLTLKSLLQANRILRKPSYILKLMISPDTFSLGAFLGGFSSIYRIVSCVMRRLLGKDSKYICIPAGSLASLTFCLYRNNTIALYVMLKTLQIMYIKGSNDGLFPDLPQANIFFYCFATAILFHAAILEPHNLRPSYWKFLQSVSGGCIGLVDRHCLDTFGLKSSESLERVLKKYKPVPLQVFKF</sequence>
<dbReference type="OrthoDB" id="291792at2759"/>
<dbReference type="PANTHER" id="PTHR12459">
    <property type="entry name" value="TRANSMEMBRANE PROTEIN 135-RELATED"/>
    <property type="match status" value="1"/>
</dbReference>
<comment type="subcellular location">
    <subcellularLocation>
        <location evidence="1">Endomembrane system</location>
        <topology evidence="1">Multi-pass membrane protein</topology>
    </subcellularLocation>
</comment>
<keyword evidence="9" id="KW-1185">Reference proteome</keyword>
<keyword evidence="5 6" id="KW-0472">Membrane</keyword>
<keyword evidence="4 6" id="KW-1133">Transmembrane helix</keyword>
<gene>
    <name evidence="8" type="ORF">AGLY_010307</name>
</gene>
<dbReference type="PANTHER" id="PTHR12459:SF15">
    <property type="entry name" value="TRANSMEMBRANE PROTEIN 135"/>
    <property type="match status" value="1"/>
</dbReference>
<protein>
    <recommendedName>
        <fullName evidence="7">Transmembrane protein 135 N-terminal domain-containing protein</fullName>
    </recommendedName>
</protein>
<accession>A0A6G0TG13</accession>
<comment type="caution">
    <text evidence="8">The sequence shown here is derived from an EMBL/GenBank/DDBJ whole genome shotgun (WGS) entry which is preliminary data.</text>
</comment>
<dbReference type="AlphaFoldDB" id="A0A6G0TG13"/>
<evidence type="ECO:0000256" key="1">
    <source>
        <dbReference type="ARBA" id="ARBA00004127"/>
    </source>
</evidence>
<evidence type="ECO:0000256" key="6">
    <source>
        <dbReference type="SAM" id="Phobius"/>
    </source>
</evidence>
<feature type="transmembrane region" description="Helical" evidence="6">
    <location>
        <begin position="100"/>
        <end position="120"/>
    </location>
</feature>
<proteinExistence type="inferred from homology"/>
<dbReference type="Proteomes" id="UP000475862">
    <property type="component" value="Unassembled WGS sequence"/>
</dbReference>
<reference evidence="8 9" key="1">
    <citation type="submission" date="2019-08" db="EMBL/GenBank/DDBJ databases">
        <title>The genome of the soybean aphid Biotype 1, its phylome, world population structure and adaptation to the North American continent.</title>
        <authorList>
            <person name="Giordano R."/>
            <person name="Donthu R.K."/>
            <person name="Hernandez A.G."/>
            <person name="Wright C.L."/>
            <person name="Zimin A.V."/>
        </authorList>
    </citation>
    <scope>NUCLEOTIDE SEQUENCE [LARGE SCALE GENOMIC DNA]</scope>
    <source>
        <tissue evidence="8">Whole aphids</tissue>
    </source>
</reference>
<feature type="transmembrane region" description="Helical" evidence="6">
    <location>
        <begin position="330"/>
        <end position="357"/>
    </location>
</feature>
<dbReference type="EMBL" id="VYZN01000040">
    <property type="protein sequence ID" value="KAE9532105.1"/>
    <property type="molecule type" value="Genomic_DNA"/>
</dbReference>
<feature type="transmembrane region" description="Helical" evidence="6">
    <location>
        <begin position="377"/>
        <end position="397"/>
    </location>
</feature>
<evidence type="ECO:0000256" key="3">
    <source>
        <dbReference type="ARBA" id="ARBA00022692"/>
    </source>
</evidence>
<name>A0A6G0TG13_APHGL</name>